<proteinExistence type="predicted"/>
<name>A0ABX1KKX0_9GAMM</name>
<dbReference type="EMBL" id="JABAEB010000003">
    <property type="protein sequence ID" value="NLQ22349.1"/>
    <property type="molecule type" value="Genomic_DNA"/>
</dbReference>
<keyword evidence="4" id="KW-1185">Reference proteome</keyword>
<accession>A0ABX1KKX0</accession>
<keyword evidence="2" id="KW-0472">Membrane</keyword>
<dbReference type="Proteomes" id="UP000527352">
    <property type="component" value="Unassembled WGS sequence"/>
</dbReference>
<evidence type="ECO:0000313" key="4">
    <source>
        <dbReference type="Proteomes" id="UP000527352"/>
    </source>
</evidence>
<evidence type="ECO:0000256" key="1">
    <source>
        <dbReference type="SAM" id="Coils"/>
    </source>
</evidence>
<keyword evidence="1" id="KW-0175">Coiled coil</keyword>
<feature type="coiled-coil region" evidence="1">
    <location>
        <begin position="35"/>
        <end position="69"/>
    </location>
</feature>
<evidence type="ECO:0000313" key="3">
    <source>
        <dbReference type="EMBL" id="NLQ22349.1"/>
    </source>
</evidence>
<feature type="transmembrane region" description="Helical" evidence="2">
    <location>
        <begin position="9"/>
        <end position="30"/>
    </location>
</feature>
<keyword evidence="2" id="KW-0812">Transmembrane</keyword>
<protein>
    <submittedName>
        <fullName evidence="3">Uncharacterized protein</fullName>
    </submittedName>
</protein>
<keyword evidence="2" id="KW-1133">Transmembrane helix</keyword>
<gene>
    <name evidence="3" type="ORF">HGO26_05585</name>
</gene>
<comment type="caution">
    <text evidence="3">The sequence shown here is derived from an EMBL/GenBank/DDBJ whole genome shotgun (WGS) entry which is preliminary data.</text>
</comment>
<organism evidence="3 4">
    <name type="scientific">Shewanella oncorhynchi</name>
    <dbReference type="NCBI Taxonomy" id="2726434"/>
    <lineage>
        <taxon>Bacteria</taxon>
        <taxon>Pseudomonadati</taxon>
        <taxon>Pseudomonadota</taxon>
        <taxon>Gammaproteobacteria</taxon>
        <taxon>Alteromonadales</taxon>
        <taxon>Shewanellaceae</taxon>
        <taxon>Shewanella</taxon>
    </lineage>
</organism>
<evidence type="ECO:0000256" key="2">
    <source>
        <dbReference type="SAM" id="Phobius"/>
    </source>
</evidence>
<reference evidence="3 4" key="1">
    <citation type="submission" date="2020-04" db="EMBL/GenBank/DDBJ databases">
        <title>The first description of lens atrophy caused by putative novel Shewanella sp. that is a new emerging pathogen for cultured rainbow trout?</title>
        <authorList>
            <person name="Saticioglu I.B."/>
            <person name="Duman M."/>
            <person name="Altun S."/>
        </authorList>
    </citation>
    <scope>NUCLEOTIDE SEQUENCE [LARGE SCALE GENOMIC DNA]</scope>
    <source>
        <strain evidence="3 4">S-1</strain>
    </source>
</reference>
<dbReference type="RefSeq" id="WP_168823829.1">
    <property type="nucleotide sequence ID" value="NZ_JABAEB010000003.1"/>
</dbReference>
<sequence length="174" mass="19433">MFSTLKNKIIALVIGLLVVSIFALGVFLMINQGQIAQLKSDLAISEQSRENLQKDLTSVSDSLEVAEKDKENLLSSLSLLAKALSDRERDRNEIKQEFAASNKELKQIFNGASDEKTKSWGTADIPADLNRVLERSARCANRYRHQDKVCFSTTGTDQPVPSATIFQQEKPRTF</sequence>